<dbReference type="InterPro" id="IPR029066">
    <property type="entry name" value="PLP-binding_barrel"/>
</dbReference>
<dbReference type="Pfam" id="PF01168">
    <property type="entry name" value="Ala_racemase_N"/>
    <property type="match status" value="1"/>
</dbReference>
<dbReference type="Gene3D" id="3.20.20.10">
    <property type="entry name" value="Alanine racemase"/>
    <property type="match status" value="1"/>
</dbReference>
<comment type="caution">
    <text evidence="4">The sequence shown here is derived from an EMBL/GenBank/DDBJ whole genome shotgun (WGS) entry which is preliminary data.</text>
</comment>
<dbReference type="InterPro" id="IPR051466">
    <property type="entry name" value="D-amino_acid_metab_enzyme"/>
</dbReference>
<evidence type="ECO:0000259" key="3">
    <source>
        <dbReference type="SMART" id="SM01119"/>
    </source>
</evidence>
<dbReference type="PANTHER" id="PTHR28004:SF2">
    <property type="entry name" value="D-SERINE DEHYDRATASE"/>
    <property type="match status" value="1"/>
</dbReference>
<comment type="similarity">
    <text evidence="1">Belongs to the DSD1 family.</text>
</comment>
<protein>
    <submittedName>
        <fullName evidence="4">D-serine deaminase, pyridoxal phosphate-dependent</fullName>
    </submittedName>
</protein>
<dbReference type="SMART" id="SM01119">
    <property type="entry name" value="D-ser_dehydrat"/>
    <property type="match status" value="1"/>
</dbReference>
<feature type="domain" description="D-serine dehydratase-like" evidence="3">
    <location>
        <begin position="257"/>
        <end position="348"/>
    </location>
</feature>
<dbReference type="Gene3D" id="2.40.37.20">
    <property type="entry name" value="D-serine dehydratase-like domain"/>
    <property type="match status" value="1"/>
</dbReference>
<proteinExistence type="inferred from homology"/>
<evidence type="ECO:0000313" key="5">
    <source>
        <dbReference type="Proteomes" id="UP000198733"/>
    </source>
</evidence>
<dbReference type="InterPro" id="IPR042208">
    <property type="entry name" value="D-ser_dehydrat-like_sf"/>
</dbReference>
<dbReference type="PANTHER" id="PTHR28004">
    <property type="entry name" value="ZGC:162816-RELATED"/>
    <property type="match status" value="1"/>
</dbReference>
<dbReference type="SUPFAM" id="SSF51419">
    <property type="entry name" value="PLP-binding barrel"/>
    <property type="match status" value="1"/>
</dbReference>
<accession>A0A1H9G7E8</accession>
<reference evidence="4 5" key="1">
    <citation type="submission" date="2016-10" db="EMBL/GenBank/DDBJ databases">
        <authorList>
            <person name="Varghese N."/>
            <person name="Submissions S."/>
        </authorList>
    </citation>
    <scope>NUCLEOTIDE SEQUENCE [LARGE SCALE GENOMIC DNA]</scope>
    <source>
        <strain evidence="4 5">CGMCC 1.7734</strain>
    </source>
</reference>
<dbReference type="Proteomes" id="UP000198733">
    <property type="component" value="Unassembled WGS sequence"/>
</dbReference>
<dbReference type="InterPro" id="IPR026956">
    <property type="entry name" value="D-ser_dehydrat-like_dom"/>
</dbReference>
<keyword evidence="5" id="KW-1185">Reference proteome</keyword>
<keyword evidence="2" id="KW-0456">Lyase</keyword>
<dbReference type="Pfam" id="PF14031">
    <property type="entry name" value="D-ser_dehydrat"/>
    <property type="match status" value="1"/>
</dbReference>
<evidence type="ECO:0000313" key="4">
    <source>
        <dbReference type="EMBL" id="SEQ45943.1"/>
    </source>
</evidence>
<name>A0A1H9G7E8_9BACI</name>
<evidence type="ECO:0000256" key="1">
    <source>
        <dbReference type="ARBA" id="ARBA00005323"/>
    </source>
</evidence>
<dbReference type="InterPro" id="IPR001608">
    <property type="entry name" value="Ala_racemase_N"/>
</dbReference>
<dbReference type="EMBL" id="FOEH01000003">
    <property type="protein sequence ID" value="SEQ45943.1"/>
    <property type="molecule type" value="Genomic_DNA"/>
</dbReference>
<gene>
    <name evidence="4" type="ORF">SAMN05216232_2490</name>
</gene>
<organism evidence="4 5">
    <name type="scientific">Virgibacillus subterraneus</name>
    <dbReference type="NCBI Taxonomy" id="621109"/>
    <lineage>
        <taxon>Bacteria</taxon>
        <taxon>Bacillati</taxon>
        <taxon>Bacillota</taxon>
        <taxon>Bacilli</taxon>
        <taxon>Bacillales</taxon>
        <taxon>Bacillaceae</taxon>
        <taxon>Virgibacillus</taxon>
    </lineage>
</organism>
<dbReference type="RefSeq" id="WP_092504636.1">
    <property type="nucleotide sequence ID" value="NZ_FOEH01000003.1"/>
</dbReference>
<sequence>MNINDYDFISDTPFLALDLDVMDRNIHRIAQLAKEANVKLRPHTKTHKSTTVAEKQLEAGAIGITVAKLGEAEVMGEAGINNILIAFPIMGKKKLQRFSELLKRNELMVALDDIAVAKGINEIGEAHKKIIPIYVDVDCGLFRMGKSPEESVPSIIEIANLPFIEVRGLMSHTGHAGKEDSDEGIKRVAIEEATILHETKLACEKLGVNIQEISVGSTSTARFIKDLPYATEVRPGMYVYNDRGTMLNGGAKKEDCAVTVFATVVSHPSKDRIIIDAGSKTLAREPVEKEGFGYVKGHEELIIQAVNEEHGIVEVRGHTDLKVGDVIEIIPNHVCPVINLADELHGFRQGRFERILPVNARGKNR</sequence>
<evidence type="ECO:0000256" key="2">
    <source>
        <dbReference type="ARBA" id="ARBA00023239"/>
    </source>
</evidence>